<feature type="compositionally biased region" description="Polar residues" evidence="1">
    <location>
        <begin position="369"/>
        <end position="423"/>
    </location>
</feature>
<feature type="region of interest" description="Disordered" evidence="1">
    <location>
        <begin position="649"/>
        <end position="764"/>
    </location>
</feature>
<dbReference type="AlphaFoldDB" id="A0A7I8XCQ1"/>
<comment type="caution">
    <text evidence="2">The sequence shown here is derived from an EMBL/GenBank/DDBJ whole genome shotgun (WGS) entry which is preliminary data.</text>
</comment>
<evidence type="ECO:0000313" key="2">
    <source>
        <dbReference type="EMBL" id="CAD5235388.1"/>
    </source>
</evidence>
<evidence type="ECO:0000313" key="3">
    <source>
        <dbReference type="Proteomes" id="UP000659654"/>
    </source>
</evidence>
<name>A0A7I8XCQ1_BURXY</name>
<feature type="compositionally biased region" description="Basic and acidic residues" evidence="1">
    <location>
        <begin position="743"/>
        <end position="758"/>
    </location>
</feature>
<keyword evidence="3" id="KW-1185">Reference proteome</keyword>
<dbReference type="OrthoDB" id="5844244at2759"/>
<organism evidence="2 3">
    <name type="scientific">Bursaphelenchus xylophilus</name>
    <name type="common">Pinewood nematode worm</name>
    <name type="synonym">Aphelenchoides xylophilus</name>
    <dbReference type="NCBI Taxonomy" id="6326"/>
    <lineage>
        <taxon>Eukaryota</taxon>
        <taxon>Metazoa</taxon>
        <taxon>Ecdysozoa</taxon>
        <taxon>Nematoda</taxon>
        <taxon>Chromadorea</taxon>
        <taxon>Rhabditida</taxon>
        <taxon>Tylenchina</taxon>
        <taxon>Tylenchomorpha</taxon>
        <taxon>Aphelenchoidea</taxon>
        <taxon>Aphelenchoididae</taxon>
        <taxon>Bursaphelenchus</taxon>
    </lineage>
</organism>
<dbReference type="Proteomes" id="UP000659654">
    <property type="component" value="Unassembled WGS sequence"/>
</dbReference>
<proteinExistence type="predicted"/>
<sequence length="764" mass="84578">MEDREEANPHHNLQPVYPVYQLGTDHMGQQVFYGVQLGNEQMFASGEIYQNAGNFQQIQPQFYSPASAPDGTQFVQQPHFVNQISPQVQQGQEQQLMNMYGMQNQFRQRQFYQPQQMQGQVNYAQPVYSQVVENSGSEPRSVSALFDNSSENYTANWVSSTSSIPPEQKVPPEGNEDIESNDFGGTWPPTRSHRQPIPRPYEQTDGMMAGTSATSGGFIASSPPIQNHGAQKLEVQVGQISLNEQPRTNVYTQQTYLAYQQQPPQAFPAPQPDPELVPTNMAAASMVANPVPHARPTYSDMVKRGAPPSQHVQVHITRKEPKDQAKTATTLQNDRSKGKIPQRSQNGDRSIPGRGSANGDSERRRVPGSSESQQNSTRPSASAQHSVRSQRNGPQPSTAPTNPQTFDGNYHSPNGQKSFNPNRSYAAPSAQPAQYNWPRTASRTSTQPTSSRSVPPNSTETLHFDLTQTQNCPQQQQHFNRPAPSHQIPFPQAFNVPPPNQQRLILNQPPPGCAMSAGPPGAIPHQMPFINTQMGLFRPPFPPAMPYQVPLPGNQFFPPNTRPLSPQNDYFRGTWLDQDHLPHDQLIAELTLLHAAHAHNNTVMMNKSWKNPPNTHGHVNSLLSTTMRLVNANQPTGFSLHMVGAVPGAQTQWRGGPSKPRGNGNRDVRRTPSSRTRQSDQESAKPTTSTPAETAEAPETEKRPAENPEPEEDSKSEEPNDPEHKDQQPEEAAEPTKTAETPKSPEKEKAAEIEKEPTIETTAE</sequence>
<dbReference type="Proteomes" id="UP000582659">
    <property type="component" value="Unassembled WGS sequence"/>
</dbReference>
<evidence type="ECO:0000256" key="1">
    <source>
        <dbReference type="SAM" id="MobiDB-lite"/>
    </source>
</evidence>
<accession>A0A7I8XCQ1</accession>
<dbReference type="EMBL" id="CAJFDI010000006">
    <property type="protein sequence ID" value="CAD5235388.1"/>
    <property type="molecule type" value="Genomic_DNA"/>
</dbReference>
<protein>
    <submittedName>
        <fullName evidence="2">(pine wood nematode) hypothetical protein</fullName>
    </submittedName>
</protein>
<gene>
    <name evidence="2" type="ORF">BXYJ_LOCUS15479</name>
</gene>
<feature type="compositionally biased region" description="Low complexity" evidence="1">
    <location>
        <begin position="684"/>
        <end position="697"/>
    </location>
</feature>
<feature type="region of interest" description="Disordered" evidence="1">
    <location>
        <begin position="292"/>
        <end position="460"/>
    </location>
</feature>
<reference evidence="2" key="1">
    <citation type="submission" date="2020-09" db="EMBL/GenBank/DDBJ databases">
        <authorList>
            <person name="Kikuchi T."/>
        </authorList>
    </citation>
    <scope>NUCLEOTIDE SEQUENCE</scope>
    <source>
        <strain evidence="2">Ka4C1</strain>
    </source>
</reference>
<feature type="compositionally biased region" description="Low complexity" evidence="1">
    <location>
        <begin position="438"/>
        <end position="456"/>
    </location>
</feature>
<dbReference type="EMBL" id="CAJFCV020000006">
    <property type="protein sequence ID" value="CAG9131737.1"/>
    <property type="molecule type" value="Genomic_DNA"/>
</dbReference>
<feature type="compositionally biased region" description="Basic and acidic residues" evidence="1">
    <location>
        <begin position="716"/>
        <end position="728"/>
    </location>
</feature>